<dbReference type="AlphaFoldDB" id="A0A0H5Q4N8"/>
<accession>A0A0H5Q4N8</accession>
<sequence length="477" mass="51827">MQSISCAYTGASTPFVPFRSPEESDSLSRFDKNEAVDSAIWVPATALPAAAASAADAAAGGAAVGLGKNRDTPPCNPRQYRPYIRQATAQRLVSGYWAKEGENLRGSSVAGCGRWKAYGAALVAQVVVESGQARMGGHFICGCNWTCEMCARATVARNRSWLRGSLFPALNEHGKSGSLVTLTLAHSYDVDWAVPVAALKAAYGLFDKRMAKVYRKAGSVGKFKAFEVTIGRNGIHPHFHILVTHDVDADLVAMESAMREAWYKAVADAGGRCTDRGFDFQPNRLNDYAAKMEAAHELSSQSTKQGRKNGKSLSQTLDAAGRGDLMAGAEWQRAIEALGSTNRFHAGSLSRNLDIPTPSEWDDEEVRGEHDSLEVLAEPLIIEYSLDDHLKATHPALGRPGLAMILRAAVRGGQVKVRMMVDALCRYSDSQRVPSWVPTTEPWAVEPEIIRTAKLRPLTREEVGEYLRVTRPLAAVK</sequence>
<proteinExistence type="predicted"/>
<organism evidence="1">
    <name type="scientific">uncultured prokaryote</name>
    <dbReference type="NCBI Taxonomy" id="198431"/>
    <lineage>
        <taxon>unclassified sequences</taxon>
        <taxon>environmental samples</taxon>
    </lineage>
</organism>
<reference evidence="1" key="1">
    <citation type="submission" date="2015-06" db="EMBL/GenBank/DDBJ databases">
        <authorList>
            <person name="Joergensen T."/>
        </authorList>
    </citation>
    <scope>NUCLEOTIDE SEQUENCE</scope>
    <source>
        <strain evidence="1">RGFK1077</strain>
    </source>
</reference>
<name>A0A0H5Q4N8_9ZZZZ</name>
<dbReference type="EMBL" id="LN853658">
    <property type="protein sequence ID" value="CRY96400.1"/>
    <property type="molecule type" value="Genomic_DNA"/>
</dbReference>
<evidence type="ECO:0008006" key="2">
    <source>
        <dbReference type="Google" id="ProtNLM"/>
    </source>
</evidence>
<reference evidence="1" key="2">
    <citation type="submission" date="2015-07" db="EMBL/GenBank/DDBJ databases">
        <title>Plasmids, circular viruses and viroids from rat gut.</title>
        <authorList>
            <person name="Jorgensen T.J."/>
            <person name="Hansen M.A."/>
            <person name="Xu Z."/>
            <person name="Tabak M.A."/>
            <person name="Sorensen S.J."/>
            <person name="Hansen L.H."/>
        </authorList>
    </citation>
    <scope>NUCLEOTIDE SEQUENCE</scope>
    <source>
        <strain evidence="1">RGFK1077</strain>
    </source>
</reference>
<evidence type="ECO:0000313" key="1">
    <source>
        <dbReference type="EMBL" id="CRY96400.1"/>
    </source>
</evidence>
<protein>
    <recommendedName>
        <fullName evidence="2">Replication protein</fullName>
    </recommendedName>
</protein>